<dbReference type="OrthoDB" id="3365399at2759"/>
<dbReference type="PROSITE" id="PS50053">
    <property type="entry name" value="UBIQUITIN_2"/>
    <property type="match status" value="1"/>
</dbReference>
<feature type="region of interest" description="Disordered" evidence="1">
    <location>
        <begin position="385"/>
        <end position="419"/>
    </location>
</feature>
<evidence type="ECO:0000313" key="3">
    <source>
        <dbReference type="CGD" id="CAL0000162766"/>
    </source>
</evidence>
<protein>
    <recommendedName>
        <fullName evidence="2">Ubiquitin-like domain-containing protein</fullName>
    </recommendedName>
</protein>
<dbReference type="CGD" id="CAL0000162766">
    <property type="gene designation" value="Cd36_10230"/>
</dbReference>
<gene>
    <name evidence="3" type="ordered locus">Cd36_10230</name>
    <name evidence="4" type="ORF">CD36_10230</name>
</gene>
<dbReference type="eggNOG" id="ENOG502QS09">
    <property type="taxonomic scope" value="Eukaryota"/>
</dbReference>
<dbReference type="AlphaFoldDB" id="B9W993"/>
<feature type="region of interest" description="Disordered" evidence="1">
    <location>
        <begin position="141"/>
        <end position="175"/>
    </location>
</feature>
<dbReference type="InterPro" id="IPR029071">
    <property type="entry name" value="Ubiquitin-like_domsf"/>
</dbReference>
<feature type="compositionally biased region" description="Polar residues" evidence="1">
    <location>
        <begin position="158"/>
        <end position="168"/>
    </location>
</feature>
<dbReference type="Gene3D" id="3.10.20.90">
    <property type="entry name" value="Phosphatidylinositol 3-kinase Catalytic Subunit, Chain A, domain 1"/>
    <property type="match status" value="1"/>
</dbReference>
<dbReference type="RefSeq" id="XP_002417666.1">
    <property type="nucleotide sequence ID" value="XM_002417621.1"/>
</dbReference>
<dbReference type="InterPro" id="IPR000626">
    <property type="entry name" value="Ubiquitin-like_dom"/>
</dbReference>
<dbReference type="Proteomes" id="UP000002605">
    <property type="component" value="Chromosome 1"/>
</dbReference>
<dbReference type="Pfam" id="PF11976">
    <property type="entry name" value="Rad60-SLD"/>
    <property type="match status" value="1"/>
</dbReference>
<dbReference type="SUPFAM" id="SSF54236">
    <property type="entry name" value="Ubiquitin-like"/>
    <property type="match status" value="1"/>
</dbReference>
<name>B9W993_CANDC</name>
<dbReference type="InterPro" id="IPR022617">
    <property type="entry name" value="Rad60/SUMO-like_dom"/>
</dbReference>
<dbReference type="KEGG" id="cdu:CD36_10230"/>
<dbReference type="CDD" id="cd17080">
    <property type="entry name" value="Ubl_SLD2_Esc2_like"/>
    <property type="match status" value="1"/>
</dbReference>
<dbReference type="HOGENOM" id="CLU_615376_0_0_1"/>
<evidence type="ECO:0000259" key="2">
    <source>
        <dbReference type="PROSITE" id="PS50053"/>
    </source>
</evidence>
<accession>B9W993</accession>
<dbReference type="VEuPathDB" id="FungiDB:CD36_10230"/>
<reference evidence="4 5" key="1">
    <citation type="journal article" date="2009" name="Genome Res.">
        <title>Comparative genomics of the fungal pathogens Candida dubliniensis and Candida albicans.</title>
        <authorList>
            <person name="Jackson A.P."/>
            <person name="Gamble J.A."/>
            <person name="Yeomans T."/>
            <person name="Moran G.P."/>
            <person name="Saunders D."/>
            <person name="Harris D."/>
            <person name="Aslett M."/>
            <person name="Barrell J.F."/>
            <person name="Butler G."/>
            <person name="Citiulo F."/>
            <person name="Coleman D.C."/>
            <person name="de Groot P.W.J."/>
            <person name="Goodwin T.J."/>
            <person name="Quail M.A."/>
            <person name="McQuillan J."/>
            <person name="Munro C.A."/>
            <person name="Pain A."/>
            <person name="Poulter R.T."/>
            <person name="Rajandream M.A."/>
            <person name="Renauld H."/>
            <person name="Spiering M.J."/>
            <person name="Tivey A."/>
            <person name="Gow N.A.R."/>
            <person name="Barrell B."/>
            <person name="Sullivan D.J."/>
            <person name="Berriman M."/>
        </authorList>
    </citation>
    <scope>NUCLEOTIDE SEQUENCE [LARGE SCALE GENOMIC DNA]</scope>
    <source>
        <strain evidence="5">CD36 / ATCC MYA-646 / CBS 7987 / NCPF 3949 / NRRL Y-17841</strain>
    </source>
</reference>
<feature type="region of interest" description="Disordered" evidence="1">
    <location>
        <begin position="1"/>
        <end position="127"/>
    </location>
</feature>
<feature type="domain" description="Ubiquitin-like" evidence="2">
    <location>
        <begin position="425"/>
        <end position="500"/>
    </location>
</feature>
<proteinExistence type="predicted"/>
<dbReference type="GeneID" id="8045536"/>
<evidence type="ECO:0000313" key="5">
    <source>
        <dbReference type="Proteomes" id="UP000002605"/>
    </source>
</evidence>
<evidence type="ECO:0000313" key="4">
    <source>
        <dbReference type="EMBL" id="CAX45370.1"/>
    </source>
</evidence>
<feature type="compositionally biased region" description="Basic residues" evidence="1">
    <location>
        <begin position="88"/>
        <end position="101"/>
    </location>
</feature>
<keyword evidence="5" id="KW-1185">Reference proteome</keyword>
<evidence type="ECO:0000256" key="1">
    <source>
        <dbReference type="SAM" id="MobiDB-lite"/>
    </source>
</evidence>
<feature type="compositionally biased region" description="Acidic residues" evidence="1">
    <location>
        <begin position="390"/>
        <end position="404"/>
    </location>
</feature>
<sequence length="500" mass="57359">MNSNSFIAKGGGDQPSAYNSTIDESTLNEVPSENSELTPKLSEELNDCYDHRNAHSESFSNDDSPKKKRKKRSLLDDDFFSLAGSFEKRKKKHKHKHKHKQKEKEKEQGVQDQQIQNYEVIEDSTPQSTTVLTEKGFFNELASSQSDIPRKKGKTVQPEKSQSRSVSITPPLVDKNKIRNEVMNRLNKEHMSSNIPDIEDSEEESDHELEELLKLKSQMPKSQTESSPEIYTFDDESEKKRKYIVRVTSKLPAVQNQILEVDFGTKGLKTFEKILKAAVDYFRSALASVLTPPQLLRYRPEAASLVWVEGRKLVHPFFTPKTLRVPPPAEFNPLFEKIENMKPTIIKFFLIPKEYDSTFMHIYPELQANQPIEAAIDPIEISENEFNSNESDDDEEEEEEEIVAQEEQPTSKPASSEEPVGSNLFVIGLKGKDNKRVEVKVSPETQLRKLLSYYLRHKRLSEDTVDLSKAKLIFDDEEMDLNDTVGDTELEEDYEIQIVL</sequence>
<feature type="compositionally biased region" description="Polar residues" evidence="1">
    <location>
        <begin position="16"/>
        <end position="37"/>
    </location>
</feature>
<organism evidence="4 5">
    <name type="scientific">Candida dubliniensis (strain CD36 / ATCC MYA-646 / CBS 7987 / NCPF 3949 / NRRL Y-17841)</name>
    <name type="common">Yeast</name>
    <dbReference type="NCBI Taxonomy" id="573826"/>
    <lineage>
        <taxon>Eukaryota</taxon>
        <taxon>Fungi</taxon>
        <taxon>Dikarya</taxon>
        <taxon>Ascomycota</taxon>
        <taxon>Saccharomycotina</taxon>
        <taxon>Pichiomycetes</taxon>
        <taxon>Debaryomycetaceae</taxon>
        <taxon>Candida/Lodderomyces clade</taxon>
        <taxon>Candida</taxon>
    </lineage>
</organism>
<dbReference type="EMBL" id="FM992688">
    <property type="protein sequence ID" value="CAX45370.1"/>
    <property type="molecule type" value="Genomic_DNA"/>
</dbReference>